<evidence type="ECO:0000313" key="3">
    <source>
        <dbReference type="Proteomes" id="UP000293781"/>
    </source>
</evidence>
<proteinExistence type="predicted"/>
<organism evidence="2 3">
    <name type="scientific">Micromonospora violae</name>
    <dbReference type="NCBI Taxonomy" id="1278207"/>
    <lineage>
        <taxon>Bacteria</taxon>
        <taxon>Bacillati</taxon>
        <taxon>Actinomycetota</taxon>
        <taxon>Actinomycetes</taxon>
        <taxon>Micromonosporales</taxon>
        <taxon>Micromonosporaceae</taxon>
        <taxon>Micromonospora</taxon>
    </lineage>
</organism>
<keyword evidence="3" id="KW-1185">Reference proteome</keyword>
<comment type="caution">
    <text evidence="2">The sequence shown here is derived from an EMBL/GenBank/DDBJ whole genome shotgun (WGS) entry which is preliminary data.</text>
</comment>
<name>A0A4Q7UDE9_9ACTN</name>
<feature type="transmembrane region" description="Helical" evidence="1">
    <location>
        <begin position="133"/>
        <end position="153"/>
    </location>
</feature>
<feature type="transmembrane region" description="Helical" evidence="1">
    <location>
        <begin position="107"/>
        <end position="127"/>
    </location>
</feature>
<accession>A0A4Q7UDE9</accession>
<protein>
    <submittedName>
        <fullName evidence="2">Uncharacterized protein</fullName>
    </submittedName>
</protein>
<gene>
    <name evidence="2" type="ORF">EV382_1252</name>
</gene>
<dbReference type="AlphaFoldDB" id="A0A4Q7UDE9"/>
<evidence type="ECO:0000313" key="2">
    <source>
        <dbReference type="EMBL" id="RZT78071.1"/>
    </source>
</evidence>
<feature type="transmembrane region" description="Helical" evidence="1">
    <location>
        <begin position="205"/>
        <end position="226"/>
    </location>
</feature>
<dbReference type="Proteomes" id="UP000293781">
    <property type="component" value="Unassembled WGS sequence"/>
</dbReference>
<keyword evidence="1" id="KW-0472">Membrane</keyword>
<reference evidence="2 3" key="1">
    <citation type="submission" date="2019-02" db="EMBL/GenBank/DDBJ databases">
        <title>Sequencing the genomes of 1000 actinobacteria strains.</title>
        <authorList>
            <person name="Klenk H.-P."/>
        </authorList>
    </citation>
    <scope>NUCLEOTIDE SEQUENCE [LARGE SCALE GENOMIC DNA]</scope>
    <source>
        <strain evidence="2 3">DSM 45888</strain>
    </source>
</reference>
<dbReference type="Pfam" id="PF24838">
    <property type="entry name" value="8xMP"/>
    <property type="match status" value="1"/>
</dbReference>
<keyword evidence="1" id="KW-1133">Transmembrane helix</keyword>
<keyword evidence="1" id="KW-0812">Transmembrane</keyword>
<sequence>MGHYEVRAPYTRVGEAPDEFCPLIVECLGERSRDADNRRMLTGAARQYLGRNQVDIAAIRSALWTSEVTADSYGGETERYQGAILEQYKIYVEMADRVSARRGSTNTFFLAVNTAVFTLVNVIWAQGVQVPRTALVLPLAILVAQCAAWSWILRSYRQLASAKFRVIGALEERLPASPYWRAEWKGLGSGRDRSLYWPMAYLEQWVPVVFAVAYLILLGLVLAVTVS</sequence>
<dbReference type="InterPro" id="IPR056918">
    <property type="entry name" value="8xMP"/>
</dbReference>
<dbReference type="EMBL" id="SHKK01000001">
    <property type="protein sequence ID" value="RZT78071.1"/>
    <property type="molecule type" value="Genomic_DNA"/>
</dbReference>
<evidence type="ECO:0000256" key="1">
    <source>
        <dbReference type="SAM" id="Phobius"/>
    </source>
</evidence>